<evidence type="ECO:0000256" key="6">
    <source>
        <dbReference type="ARBA" id="ARBA00042773"/>
    </source>
</evidence>
<dbReference type="EMBL" id="JAGINP010000016">
    <property type="protein sequence ID" value="MBP2294486.1"/>
    <property type="molecule type" value="Genomic_DNA"/>
</dbReference>
<dbReference type="Proteomes" id="UP000781958">
    <property type="component" value="Unassembled WGS sequence"/>
</dbReference>
<dbReference type="InterPro" id="IPR025110">
    <property type="entry name" value="AMP-bd_C"/>
</dbReference>
<comment type="subcellular location">
    <subcellularLocation>
        <location evidence="1">Membrane</location>
        <topology evidence="1">Peripheral membrane protein</topology>
    </subcellularLocation>
</comment>
<comment type="caution">
    <text evidence="9">The sequence shown here is derived from an EMBL/GenBank/DDBJ whole genome shotgun (WGS) entry which is preliminary data.</text>
</comment>
<evidence type="ECO:0000256" key="4">
    <source>
        <dbReference type="ARBA" id="ARBA00026121"/>
    </source>
</evidence>
<proteinExistence type="predicted"/>
<dbReference type="Gene3D" id="3.40.50.12780">
    <property type="entry name" value="N-terminal domain of ligase-like"/>
    <property type="match status" value="1"/>
</dbReference>
<dbReference type="PANTHER" id="PTHR43767:SF8">
    <property type="entry name" value="LONG-CHAIN-FATTY-ACID--COA LIGASE"/>
    <property type="match status" value="1"/>
</dbReference>
<dbReference type="GO" id="GO:0016874">
    <property type="term" value="F:ligase activity"/>
    <property type="evidence" value="ECO:0007669"/>
    <property type="project" value="UniProtKB-KW"/>
</dbReference>
<keyword evidence="3 9" id="KW-0436">Ligase</keyword>
<gene>
    <name evidence="9" type="ORF">J2851_004276</name>
</gene>
<dbReference type="InterPro" id="IPR045851">
    <property type="entry name" value="AMP-bd_C_sf"/>
</dbReference>
<sequence>MSAVPPPWIDPGVRLIEADTHLGWPDIAAAADALEATFRRESGMATVGIATVEGDRASTVAAALIAAERANVPLFLKRHGPNPGAPVAEDATPAMPGFAVLLETSGTTGAPKRARHGFDRLRGRLRGAPDPDARWLLTFEPASFAGLQVILTALASGGTLVSVPGGGAAELAQAALRHAVTHVSATPSFWRAFLMALGNAGPPLASVTLGGEAVDQPLLDRLAARFPGAKLRHIYASTEAGALFAVTDGRAGFPASWLETGVDGVALRLCDGVLEVRSPRAMTGYAGPGGGAPDADGWLSTGDVVEVRGDRALFAGRLDGRVNVGGVKVSPEAVEQRLLGVPDVQDALVRAAANPITGHILTATVVPAPGVTEADVRAAVREAIADLPPAARPRVITLADHIPLGSAGKKTREGAA</sequence>
<dbReference type="RefSeq" id="WP_209768679.1">
    <property type="nucleotide sequence ID" value="NZ_JAGINP010000016.1"/>
</dbReference>
<evidence type="ECO:0000256" key="2">
    <source>
        <dbReference type="ARBA" id="ARBA00005005"/>
    </source>
</evidence>
<dbReference type="InterPro" id="IPR042099">
    <property type="entry name" value="ANL_N_sf"/>
</dbReference>
<dbReference type="InterPro" id="IPR000873">
    <property type="entry name" value="AMP-dep_synth/lig_dom"/>
</dbReference>
<evidence type="ECO:0000256" key="3">
    <source>
        <dbReference type="ARBA" id="ARBA00022598"/>
    </source>
</evidence>
<evidence type="ECO:0000259" key="8">
    <source>
        <dbReference type="Pfam" id="PF13193"/>
    </source>
</evidence>
<dbReference type="InterPro" id="IPR050237">
    <property type="entry name" value="ATP-dep_AMP-bd_enzyme"/>
</dbReference>
<feature type="domain" description="AMP-binding enzyme C-terminal" evidence="8">
    <location>
        <begin position="334"/>
        <end position="409"/>
    </location>
</feature>
<keyword evidence="10" id="KW-1185">Reference proteome</keyword>
<protein>
    <recommendedName>
        <fullName evidence="5">Long-chain-fatty-acid--CoA ligase</fullName>
        <ecNumber evidence="4">6.2.1.3</ecNumber>
    </recommendedName>
    <alternativeName>
        <fullName evidence="6">Long-chain acyl-CoA synthetase</fullName>
    </alternativeName>
</protein>
<accession>A0ABS4SPL4</accession>
<reference evidence="9 10" key="1">
    <citation type="submission" date="2021-03" db="EMBL/GenBank/DDBJ databases">
        <title>Genomic Encyclopedia of Type Strains, Phase III (KMG-III): the genomes of soil and plant-associated and newly described type strains.</title>
        <authorList>
            <person name="Whitman W."/>
        </authorList>
    </citation>
    <scope>NUCLEOTIDE SEQUENCE [LARGE SCALE GENOMIC DNA]</scope>
    <source>
        <strain evidence="9 10">IMMIB AFH-6</strain>
    </source>
</reference>
<dbReference type="EC" id="6.2.1.3" evidence="4"/>
<dbReference type="Pfam" id="PF13193">
    <property type="entry name" value="AMP-binding_C"/>
    <property type="match status" value="1"/>
</dbReference>
<evidence type="ECO:0000259" key="7">
    <source>
        <dbReference type="Pfam" id="PF00501"/>
    </source>
</evidence>
<dbReference type="Pfam" id="PF00501">
    <property type="entry name" value="AMP-binding"/>
    <property type="match status" value="1"/>
</dbReference>
<evidence type="ECO:0000313" key="10">
    <source>
        <dbReference type="Proteomes" id="UP000781958"/>
    </source>
</evidence>
<comment type="pathway">
    <text evidence="2">Lipid metabolism; fatty acid beta-oxidation.</text>
</comment>
<dbReference type="PANTHER" id="PTHR43767">
    <property type="entry name" value="LONG-CHAIN-FATTY-ACID--COA LIGASE"/>
    <property type="match status" value="1"/>
</dbReference>
<dbReference type="SUPFAM" id="SSF56801">
    <property type="entry name" value="Acetyl-CoA synthetase-like"/>
    <property type="match status" value="1"/>
</dbReference>
<dbReference type="Gene3D" id="3.30.300.30">
    <property type="match status" value="1"/>
</dbReference>
<evidence type="ECO:0000313" key="9">
    <source>
        <dbReference type="EMBL" id="MBP2294486.1"/>
    </source>
</evidence>
<dbReference type="CDD" id="cd04433">
    <property type="entry name" value="AFD_class_I"/>
    <property type="match status" value="1"/>
</dbReference>
<organism evidence="9 10">
    <name type="scientific">Azospirillum rugosum</name>
    <dbReference type="NCBI Taxonomy" id="416170"/>
    <lineage>
        <taxon>Bacteria</taxon>
        <taxon>Pseudomonadati</taxon>
        <taxon>Pseudomonadota</taxon>
        <taxon>Alphaproteobacteria</taxon>
        <taxon>Rhodospirillales</taxon>
        <taxon>Azospirillaceae</taxon>
        <taxon>Azospirillum</taxon>
    </lineage>
</organism>
<evidence type="ECO:0000256" key="5">
    <source>
        <dbReference type="ARBA" id="ARBA00039545"/>
    </source>
</evidence>
<feature type="domain" description="AMP-dependent synthetase/ligase" evidence="7">
    <location>
        <begin position="90"/>
        <end position="285"/>
    </location>
</feature>
<name>A0ABS4SPL4_9PROT</name>
<evidence type="ECO:0000256" key="1">
    <source>
        <dbReference type="ARBA" id="ARBA00004170"/>
    </source>
</evidence>